<dbReference type="InterPro" id="IPR002376">
    <property type="entry name" value="Formyl_transf_N"/>
</dbReference>
<evidence type="ECO:0000313" key="3">
    <source>
        <dbReference type="EMBL" id="QEL63896.1"/>
    </source>
</evidence>
<dbReference type="PANTHER" id="PTHR11138">
    <property type="entry name" value="METHIONYL-TRNA FORMYLTRANSFERASE"/>
    <property type="match status" value="1"/>
</dbReference>
<keyword evidence="3" id="KW-0808">Transferase</keyword>
<reference evidence="3 4" key="1">
    <citation type="submission" date="2017-07" db="EMBL/GenBank/DDBJ databases">
        <title>Complete genome sequence of Oryzomicrobium terrae TPP412.</title>
        <authorList>
            <person name="Chiu L.-W."/>
            <person name="Lo K.-J."/>
            <person name="Tsai Y.-M."/>
            <person name="Lin S.-S."/>
            <person name="Kuo C.-H."/>
            <person name="Liu C.-T."/>
        </authorList>
    </citation>
    <scope>NUCLEOTIDE SEQUENCE [LARGE SCALE GENOMIC DNA]</scope>
    <source>
        <strain evidence="3 4">TPP412</strain>
    </source>
</reference>
<dbReference type="Pfam" id="PF00551">
    <property type="entry name" value="Formyl_trans_N"/>
    <property type="match status" value="1"/>
</dbReference>
<dbReference type="Pfam" id="PF02911">
    <property type="entry name" value="Formyl_trans_C"/>
    <property type="match status" value="1"/>
</dbReference>
<dbReference type="InterPro" id="IPR005793">
    <property type="entry name" value="Formyl_trans_C"/>
</dbReference>
<dbReference type="Gene3D" id="3.40.50.12230">
    <property type="match status" value="1"/>
</dbReference>
<organism evidence="3 4">
    <name type="scientific">Oryzomicrobium terrae</name>
    <dbReference type="NCBI Taxonomy" id="1735038"/>
    <lineage>
        <taxon>Bacteria</taxon>
        <taxon>Pseudomonadati</taxon>
        <taxon>Pseudomonadota</taxon>
        <taxon>Betaproteobacteria</taxon>
        <taxon>Rhodocyclales</taxon>
        <taxon>Rhodocyclaceae</taxon>
        <taxon>Oryzomicrobium</taxon>
    </lineage>
</organism>
<name>A0A5C1E4P5_9RHOO</name>
<dbReference type="GO" id="GO:0004479">
    <property type="term" value="F:methionyl-tRNA formyltransferase activity"/>
    <property type="evidence" value="ECO:0007669"/>
    <property type="project" value="TreeGrafter"/>
</dbReference>
<protein>
    <submittedName>
        <fullName evidence="3">Methionyl-tRNA formyltransferase</fullName>
    </submittedName>
</protein>
<dbReference type="InterPro" id="IPR011034">
    <property type="entry name" value="Formyl_transferase-like_C_sf"/>
</dbReference>
<dbReference type="SUPFAM" id="SSF50486">
    <property type="entry name" value="FMT C-terminal domain-like"/>
    <property type="match status" value="1"/>
</dbReference>
<dbReference type="RefSeq" id="WP_149424710.1">
    <property type="nucleotide sequence ID" value="NZ_CP022579.1"/>
</dbReference>
<dbReference type="AlphaFoldDB" id="A0A5C1E4P5"/>
<dbReference type="Proteomes" id="UP000323671">
    <property type="component" value="Chromosome"/>
</dbReference>
<dbReference type="InterPro" id="IPR036477">
    <property type="entry name" value="Formyl_transf_N_sf"/>
</dbReference>
<feature type="domain" description="Formyl transferase C-terminal" evidence="2">
    <location>
        <begin position="195"/>
        <end position="272"/>
    </location>
</feature>
<keyword evidence="4" id="KW-1185">Reference proteome</keyword>
<dbReference type="SUPFAM" id="SSF53328">
    <property type="entry name" value="Formyltransferase"/>
    <property type="match status" value="1"/>
</dbReference>
<proteinExistence type="predicted"/>
<dbReference type="EMBL" id="CP022579">
    <property type="protein sequence ID" value="QEL63896.1"/>
    <property type="molecule type" value="Genomic_DNA"/>
</dbReference>
<dbReference type="KEGG" id="otr:OTERR_04200"/>
<feature type="domain" description="Formyl transferase N-terminal" evidence="1">
    <location>
        <begin position="72"/>
        <end position="163"/>
    </location>
</feature>
<evidence type="ECO:0000259" key="1">
    <source>
        <dbReference type="Pfam" id="PF00551"/>
    </source>
</evidence>
<gene>
    <name evidence="3" type="primary">fmt</name>
    <name evidence="3" type="ORF">OTERR_04200</name>
</gene>
<evidence type="ECO:0000313" key="4">
    <source>
        <dbReference type="Proteomes" id="UP000323671"/>
    </source>
</evidence>
<sequence length="285" mass="31635">MKFAITASDRYLGVWEAFVAQGWEPVKLFTTPVDNRLHHNQAVLNYARAQGIDAQISPLGEADLADLAHRGCDALIVASYSWRIGDWRPYLRYAVNFHPSPLPQARGAYPIVAAILGGYDTWGVTCHRLDPEFDSGPILASRNFPLAPDESHESLDLKVQMAARTLAADVAGNFTDYWQNARPQGEGTYFKLWTTADRTLDLTQPVAAILRRVRAFGQIECLAVVNEVTVYVHKAVGWEESHSFRPGALVHVNAMQMLIAVQDGFVGIVEWSLQPPDTPTGTLHR</sequence>
<evidence type="ECO:0000259" key="2">
    <source>
        <dbReference type="Pfam" id="PF02911"/>
    </source>
</evidence>
<accession>A0A5C1E4P5</accession>
<dbReference type="PANTHER" id="PTHR11138:SF5">
    <property type="entry name" value="METHIONYL-TRNA FORMYLTRANSFERASE, MITOCHONDRIAL"/>
    <property type="match status" value="1"/>
</dbReference>